<proteinExistence type="predicted"/>
<dbReference type="STRING" id="683260.SAMN05421874_14334"/>
<evidence type="ECO:0000313" key="1">
    <source>
        <dbReference type="EMBL" id="SDM18763.1"/>
    </source>
</evidence>
<keyword evidence="2" id="KW-1185">Reference proteome</keyword>
<reference evidence="1 2" key="1">
    <citation type="submission" date="2016-10" db="EMBL/GenBank/DDBJ databases">
        <authorList>
            <person name="de Groot N.N."/>
        </authorList>
    </citation>
    <scope>NUCLEOTIDE SEQUENCE [LARGE SCALE GENOMIC DNA]</scope>
    <source>
        <strain evidence="1 2">CGMCC 4.5681</strain>
    </source>
</reference>
<organism evidence="1 2">
    <name type="scientific">Nonomuraea maritima</name>
    <dbReference type="NCBI Taxonomy" id="683260"/>
    <lineage>
        <taxon>Bacteria</taxon>
        <taxon>Bacillati</taxon>
        <taxon>Actinomycetota</taxon>
        <taxon>Actinomycetes</taxon>
        <taxon>Streptosporangiales</taxon>
        <taxon>Streptosporangiaceae</taxon>
        <taxon>Nonomuraea</taxon>
    </lineage>
</organism>
<name>A0A1G9R6C4_9ACTN</name>
<evidence type="ECO:0008006" key="3">
    <source>
        <dbReference type="Google" id="ProtNLM"/>
    </source>
</evidence>
<gene>
    <name evidence="1" type="ORF">SAMN05421874_14334</name>
</gene>
<dbReference type="EMBL" id="FNFB01000043">
    <property type="protein sequence ID" value="SDM18763.1"/>
    <property type="molecule type" value="Genomic_DNA"/>
</dbReference>
<dbReference type="Proteomes" id="UP000198683">
    <property type="component" value="Unassembled WGS sequence"/>
</dbReference>
<dbReference type="AlphaFoldDB" id="A0A1G9R6C4"/>
<sequence length="254" mass="26963">MSRRRRTWRWLPAIAAGLVVVVVAGVAVAFPSVAATICPGCYGLKQVRPGLYLEPGLPPTRERQVAEVIDAANRRVADFYGGRRSSPDILTCVTATCYRKIGGGGERGIAVLNRAVMLSPNGIDRVIASHEMAHVELHARLGSDAGLIPQWFDEGLAVVVSDDPRYLKPEGIGDRCRVAAQGALPQTLDDWLRTAKADQDTYAKAACRASQWLQANGGSKAVLELIEHMTAGGDLPASLAAATRETPSTAAPAG</sequence>
<accession>A0A1G9R6C4</accession>
<protein>
    <recommendedName>
        <fullName evidence="3">Peptidase MA superfamily protein</fullName>
    </recommendedName>
</protein>
<evidence type="ECO:0000313" key="2">
    <source>
        <dbReference type="Proteomes" id="UP000198683"/>
    </source>
</evidence>